<dbReference type="PROSITE" id="PS50928">
    <property type="entry name" value="ABC_TM1"/>
    <property type="match status" value="1"/>
</dbReference>
<dbReference type="InterPro" id="IPR035906">
    <property type="entry name" value="MetI-like_sf"/>
</dbReference>
<keyword evidence="6 7" id="KW-0472">Membrane</keyword>
<gene>
    <name evidence="9" type="ORF">GC093_34140</name>
</gene>
<name>A0A972H104_9BACL</name>
<keyword evidence="5 7" id="KW-1133">Transmembrane helix</keyword>
<evidence type="ECO:0000256" key="1">
    <source>
        <dbReference type="ARBA" id="ARBA00004651"/>
    </source>
</evidence>
<keyword evidence="2 7" id="KW-0813">Transport</keyword>
<dbReference type="PANTHER" id="PTHR43744">
    <property type="entry name" value="ABC TRANSPORTER PERMEASE PROTEIN MG189-RELATED-RELATED"/>
    <property type="match status" value="1"/>
</dbReference>
<feature type="transmembrane region" description="Helical" evidence="7">
    <location>
        <begin position="113"/>
        <end position="134"/>
    </location>
</feature>
<dbReference type="GO" id="GO:0005886">
    <property type="term" value="C:plasma membrane"/>
    <property type="evidence" value="ECO:0007669"/>
    <property type="project" value="UniProtKB-SubCell"/>
</dbReference>
<sequence>MKTTSVLSRKPSLIEIVIFVTLFVLSVIMISPFLWMLSIGFERTANLQPPFPPSFFPKQPSIFNYELVLENATLFKSYLNSGFVAICAVCLSVASSLLAGYAFSKGQFYGKKVLFLVVLGTMMIPMETRLIPLFSMFNKFGLINTYVPLIAPAILYGFGILLSKQYFDQLPDSLREAAQIDGSSEKRTFFQIYLPLTGPITATLAILSFLDSWNAFLWPLVVINDHALRTIPLFLASFSFENGTRLGGLTMALATASILPIVVVFLFLQKYIIRSIALSGLKGE</sequence>
<feature type="transmembrane region" description="Helical" evidence="7">
    <location>
        <begin position="188"/>
        <end position="210"/>
    </location>
</feature>
<dbReference type="AlphaFoldDB" id="A0A972H104"/>
<keyword evidence="3" id="KW-1003">Cell membrane</keyword>
<accession>A0A972H104</accession>
<evidence type="ECO:0000256" key="2">
    <source>
        <dbReference type="ARBA" id="ARBA00022448"/>
    </source>
</evidence>
<reference evidence="9" key="1">
    <citation type="submission" date="2019-10" db="EMBL/GenBank/DDBJ databases">
        <title>Description of Paenibacillus glebae sp. nov.</title>
        <authorList>
            <person name="Carlier A."/>
            <person name="Qi S."/>
        </authorList>
    </citation>
    <scope>NUCLEOTIDE SEQUENCE</scope>
    <source>
        <strain evidence="9">LMG 31456</strain>
    </source>
</reference>
<proteinExistence type="inferred from homology"/>
<dbReference type="GO" id="GO:0055085">
    <property type="term" value="P:transmembrane transport"/>
    <property type="evidence" value="ECO:0007669"/>
    <property type="project" value="InterPro"/>
</dbReference>
<feature type="transmembrane region" description="Helical" evidence="7">
    <location>
        <begin position="246"/>
        <end position="268"/>
    </location>
</feature>
<dbReference type="Proteomes" id="UP000641588">
    <property type="component" value="Unassembled WGS sequence"/>
</dbReference>
<keyword evidence="10" id="KW-1185">Reference proteome</keyword>
<evidence type="ECO:0000256" key="4">
    <source>
        <dbReference type="ARBA" id="ARBA00022692"/>
    </source>
</evidence>
<dbReference type="CDD" id="cd06261">
    <property type="entry name" value="TM_PBP2"/>
    <property type="match status" value="1"/>
</dbReference>
<dbReference type="RefSeq" id="WP_171656497.1">
    <property type="nucleotide sequence ID" value="NZ_WHOD01000129.1"/>
</dbReference>
<evidence type="ECO:0000259" key="8">
    <source>
        <dbReference type="PROSITE" id="PS50928"/>
    </source>
</evidence>
<feature type="domain" description="ABC transmembrane type-1" evidence="8">
    <location>
        <begin position="78"/>
        <end position="268"/>
    </location>
</feature>
<dbReference type="SUPFAM" id="SSF161098">
    <property type="entry name" value="MetI-like"/>
    <property type="match status" value="1"/>
</dbReference>
<dbReference type="Gene3D" id="1.10.3720.10">
    <property type="entry name" value="MetI-like"/>
    <property type="match status" value="1"/>
</dbReference>
<evidence type="ECO:0000313" key="10">
    <source>
        <dbReference type="Proteomes" id="UP000641588"/>
    </source>
</evidence>
<dbReference type="InterPro" id="IPR000515">
    <property type="entry name" value="MetI-like"/>
</dbReference>
<dbReference type="Pfam" id="PF00528">
    <property type="entry name" value="BPD_transp_1"/>
    <property type="match status" value="1"/>
</dbReference>
<evidence type="ECO:0000313" key="9">
    <source>
        <dbReference type="EMBL" id="NOU98234.1"/>
    </source>
</evidence>
<dbReference type="EMBL" id="WHOD01000129">
    <property type="protein sequence ID" value="NOU98234.1"/>
    <property type="molecule type" value="Genomic_DNA"/>
</dbReference>
<dbReference type="PANTHER" id="PTHR43744:SF12">
    <property type="entry name" value="ABC TRANSPORTER PERMEASE PROTEIN MG189-RELATED"/>
    <property type="match status" value="1"/>
</dbReference>
<organism evidence="9 10">
    <name type="scientific">Paenibacillus foliorum</name>
    <dbReference type="NCBI Taxonomy" id="2654974"/>
    <lineage>
        <taxon>Bacteria</taxon>
        <taxon>Bacillati</taxon>
        <taxon>Bacillota</taxon>
        <taxon>Bacilli</taxon>
        <taxon>Bacillales</taxon>
        <taxon>Paenibacillaceae</taxon>
        <taxon>Paenibacillus</taxon>
    </lineage>
</organism>
<comment type="caution">
    <text evidence="9">The sequence shown here is derived from an EMBL/GenBank/DDBJ whole genome shotgun (WGS) entry which is preliminary data.</text>
</comment>
<keyword evidence="4 7" id="KW-0812">Transmembrane</keyword>
<feature type="transmembrane region" description="Helical" evidence="7">
    <location>
        <begin position="146"/>
        <end position="167"/>
    </location>
</feature>
<protein>
    <submittedName>
        <fullName evidence="9">ABC transporter permease subunit</fullName>
    </submittedName>
</protein>
<evidence type="ECO:0000256" key="7">
    <source>
        <dbReference type="RuleBase" id="RU363032"/>
    </source>
</evidence>
<comment type="similarity">
    <text evidence="7">Belongs to the binding-protein-dependent transport system permease family.</text>
</comment>
<evidence type="ECO:0000256" key="3">
    <source>
        <dbReference type="ARBA" id="ARBA00022475"/>
    </source>
</evidence>
<feature type="transmembrane region" description="Helical" evidence="7">
    <location>
        <begin position="12"/>
        <end position="37"/>
    </location>
</feature>
<evidence type="ECO:0000256" key="5">
    <source>
        <dbReference type="ARBA" id="ARBA00022989"/>
    </source>
</evidence>
<comment type="subcellular location">
    <subcellularLocation>
        <location evidence="1 7">Cell membrane</location>
        <topology evidence="1 7">Multi-pass membrane protein</topology>
    </subcellularLocation>
</comment>
<feature type="transmembrane region" description="Helical" evidence="7">
    <location>
        <begin position="78"/>
        <end position="101"/>
    </location>
</feature>
<evidence type="ECO:0000256" key="6">
    <source>
        <dbReference type="ARBA" id="ARBA00023136"/>
    </source>
</evidence>